<dbReference type="EMBL" id="CAXLJM020000035">
    <property type="protein sequence ID" value="CAL8104547.1"/>
    <property type="molecule type" value="Genomic_DNA"/>
</dbReference>
<sequence length="334" mass="38041">MKLVLDPNNVLSYSFHHIDNLPFGVTDYDSGESKNLTAIQDYLSYNFRHRSKCVLILLLTQTLEETLQAIDSSGYGTSEDVIFLIPRDSISTSDSLISSFISKKLFEVDSEPFHADVLFYDDHNSAAIFCLFCPYKLNYVPVQMANISFTALKHFNKVLKSNGHRLKLTVKTTLPGFGYEQDCIHIVKKRLPSCGHVDVLTVAALKSILNVTLVLPEEYPSGDINDWFLNVQEEQVIYSYREYLLVRGFVLVTSTETLDVLACVSKTEFLAFEFKFTADIGIPVWICIVLVAVLYGFLYQNIFKGIDLLWAMLGKEFSWNHRRSLIFVYLIGCQ</sequence>
<evidence type="ECO:0000256" key="1">
    <source>
        <dbReference type="SAM" id="Phobius"/>
    </source>
</evidence>
<accession>A0ABP1QQ28</accession>
<keyword evidence="1" id="KW-0472">Membrane</keyword>
<name>A0ABP1QQ28_9HEXA</name>
<proteinExistence type="predicted"/>
<evidence type="ECO:0000313" key="3">
    <source>
        <dbReference type="Proteomes" id="UP001642540"/>
    </source>
</evidence>
<gene>
    <name evidence="2" type="ORF">ODALV1_LOCUS11793</name>
</gene>
<protein>
    <submittedName>
        <fullName evidence="2">Uncharacterized protein</fullName>
    </submittedName>
</protein>
<organism evidence="2 3">
    <name type="scientific">Orchesella dallaii</name>
    <dbReference type="NCBI Taxonomy" id="48710"/>
    <lineage>
        <taxon>Eukaryota</taxon>
        <taxon>Metazoa</taxon>
        <taxon>Ecdysozoa</taxon>
        <taxon>Arthropoda</taxon>
        <taxon>Hexapoda</taxon>
        <taxon>Collembola</taxon>
        <taxon>Entomobryomorpha</taxon>
        <taxon>Entomobryoidea</taxon>
        <taxon>Orchesellidae</taxon>
        <taxon>Orchesellinae</taxon>
        <taxon>Orchesella</taxon>
    </lineage>
</organism>
<keyword evidence="1" id="KW-0812">Transmembrane</keyword>
<feature type="transmembrane region" description="Helical" evidence="1">
    <location>
        <begin position="280"/>
        <end position="299"/>
    </location>
</feature>
<keyword evidence="3" id="KW-1185">Reference proteome</keyword>
<dbReference type="Proteomes" id="UP001642540">
    <property type="component" value="Unassembled WGS sequence"/>
</dbReference>
<reference evidence="2 3" key="1">
    <citation type="submission" date="2024-08" db="EMBL/GenBank/DDBJ databases">
        <authorList>
            <person name="Cucini C."/>
            <person name="Frati F."/>
        </authorList>
    </citation>
    <scope>NUCLEOTIDE SEQUENCE [LARGE SCALE GENOMIC DNA]</scope>
</reference>
<evidence type="ECO:0000313" key="2">
    <source>
        <dbReference type="EMBL" id="CAL8104547.1"/>
    </source>
</evidence>
<comment type="caution">
    <text evidence="2">The sequence shown here is derived from an EMBL/GenBank/DDBJ whole genome shotgun (WGS) entry which is preliminary data.</text>
</comment>
<keyword evidence="1" id="KW-1133">Transmembrane helix</keyword>